<comment type="pathway">
    <text evidence="2">Lipid metabolism; sphingolipid metabolism.</text>
</comment>
<dbReference type="PANTHER" id="PTHR13693:SF2">
    <property type="entry name" value="SERINE PALMITOYLTRANSFERASE 1"/>
    <property type="match status" value="1"/>
</dbReference>
<evidence type="ECO:0000256" key="9">
    <source>
        <dbReference type="ARBA" id="ARBA00023098"/>
    </source>
</evidence>
<evidence type="ECO:0000256" key="3">
    <source>
        <dbReference type="ARBA" id="ARBA00004991"/>
    </source>
</evidence>
<organism evidence="13 14">
    <name type="scientific">Cladonia borealis</name>
    <dbReference type="NCBI Taxonomy" id="184061"/>
    <lineage>
        <taxon>Eukaryota</taxon>
        <taxon>Fungi</taxon>
        <taxon>Dikarya</taxon>
        <taxon>Ascomycota</taxon>
        <taxon>Pezizomycotina</taxon>
        <taxon>Lecanoromycetes</taxon>
        <taxon>OSLEUM clade</taxon>
        <taxon>Lecanoromycetidae</taxon>
        <taxon>Lecanorales</taxon>
        <taxon>Lecanorineae</taxon>
        <taxon>Cladoniaceae</taxon>
        <taxon>Cladonia</taxon>
    </lineage>
</organism>
<reference evidence="13" key="1">
    <citation type="submission" date="2023-03" db="EMBL/GenBank/DDBJ databases">
        <title>Complete genome of Cladonia borealis.</title>
        <authorList>
            <person name="Park H."/>
        </authorList>
    </citation>
    <scope>NUCLEOTIDE SEQUENCE</scope>
    <source>
        <strain evidence="13">ANT050790</strain>
    </source>
</reference>
<dbReference type="GO" id="GO:0016020">
    <property type="term" value="C:membrane"/>
    <property type="evidence" value="ECO:0007669"/>
    <property type="project" value="GOC"/>
</dbReference>
<evidence type="ECO:0000256" key="4">
    <source>
        <dbReference type="ARBA" id="ARBA00008392"/>
    </source>
</evidence>
<sequence length="511" mass="57108">MDLQYAQSWLDDILNEVSLQFQKVPGSAIFLRYVKSSYQNDPVRSAVEFFLVVFAIFYLLSPKYSTQKKSYVTLSDEEIDELVEDWTPEPLVAPQTPFEETENEKRPVIVGPTGPKSRLSNGRTVTNLASYNFYNLVTNETLKEKAIQVLRNYGVGPCSPPGFYGTQDVHIKTEGDIAAHLGASACIMYAQAFSTISSVIPAFSKRGDIIVADRAVNYAIRKGIQISRSTVRWYDHNDVEDMERVLEKVVREQRKKPLTRRFIVTEGLFENVGDMVDLPKIIELKLKYKFRLILDETWSYGVLGRTGRGITEHQNVDVAEVDMIIGSLAGPLCGGGGFCAGSDEIVEHQRISAAAYTFSAALPAMLATTASEVISMLQTNPEMLTPLRDNIKAMWTQLDPRSDWVYCTSSPDNPIMLLALKPELILSRKLSIADQEQLLQDVVDECLTNGVLITRVKSMPRPVNATTKDIGWELQPALKVCVTCGLTRKEIEKAGITIRHAVTKVVTKRRS</sequence>
<comment type="similarity">
    <text evidence="4">Belongs to the class-II pyridoxal-phosphate-dependent aminotransferase family.</text>
</comment>
<feature type="region of interest" description="Disordered" evidence="11">
    <location>
        <begin position="93"/>
        <end position="116"/>
    </location>
</feature>
<evidence type="ECO:0000259" key="12">
    <source>
        <dbReference type="Pfam" id="PF00155"/>
    </source>
</evidence>
<proteinExistence type="inferred from homology"/>
<dbReference type="PANTHER" id="PTHR13693">
    <property type="entry name" value="CLASS II AMINOTRANSFERASE/8-AMINO-7-OXONONANOATE SYNTHASE"/>
    <property type="match status" value="1"/>
</dbReference>
<evidence type="ECO:0000256" key="8">
    <source>
        <dbReference type="ARBA" id="ARBA00022919"/>
    </source>
</evidence>
<keyword evidence="14" id="KW-1185">Reference proteome</keyword>
<dbReference type="Gene3D" id="3.40.640.10">
    <property type="entry name" value="Type I PLP-dependent aspartate aminotransferase-like (Major domain)"/>
    <property type="match status" value="1"/>
</dbReference>
<evidence type="ECO:0000256" key="6">
    <source>
        <dbReference type="ARBA" id="ARBA00022679"/>
    </source>
</evidence>
<dbReference type="GO" id="GO:0005783">
    <property type="term" value="C:endoplasmic reticulum"/>
    <property type="evidence" value="ECO:0007669"/>
    <property type="project" value="TreeGrafter"/>
</dbReference>
<keyword evidence="10" id="KW-0012">Acyltransferase</keyword>
<dbReference type="Proteomes" id="UP001166286">
    <property type="component" value="Unassembled WGS sequence"/>
</dbReference>
<dbReference type="InterPro" id="IPR015424">
    <property type="entry name" value="PyrdxlP-dep_Trfase"/>
</dbReference>
<dbReference type="Pfam" id="PF00155">
    <property type="entry name" value="Aminotran_1_2"/>
    <property type="match status" value="1"/>
</dbReference>
<dbReference type="InterPro" id="IPR015421">
    <property type="entry name" value="PyrdxlP-dep_Trfase_major"/>
</dbReference>
<dbReference type="AlphaFoldDB" id="A0AA39V595"/>
<dbReference type="InterPro" id="IPR004839">
    <property type="entry name" value="Aminotransferase_I/II_large"/>
</dbReference>
<dbReference type="InterPro" id="IPR015422">
    <property type="entry name" value="PyrdxlP-dep_Trfase_small"/>
</dbReference>
<gene>
    <name evidence="13" type="ORF">JMJ35_000038</name>
</gene>
<evidence type="ECO:0000256" key="11">
    <source>
        <dbReference type="SAM" id="MobiDB-lite"/>
    </source>
</evidence>
<evidence type="ECO:0000256" key="2">
    <source>
        <dbReference type="ARBA" id="ARBA00004760"/>
    </source>
</evidence>
<evidence type="ECO:0000256" key="1">
    <source>
        <dbReference type="ARBA" id="ARBA00001933"/>
    </source>
</evidence>
<keyword evidence="9" id="KW-0443">Lipid metabolism</keyword>
<dbReference type="GO" id="GO:0004758">
    <property type="term" value="F:serine C-palmitoyltransferase activity"/>
    <property type="evidence" value="ECO:0007669"/>
    <property type="project" value="TreeGrafter"/>
</dbReference>
<dbReference type="GO" id="GO:0046512">
    <property type="term" value="P:sphingosine biosynthetic process"/>
    <property type="evidence" value="ECO:0007669"/>
    <property type="project" value="TreeGrafter"/>
</dbReference>
<feature type="domain" description="Aminotransferase class I/classII large" evidence="12">
    <location>
        <begin position="124"/>
        <end position="494"/>
    </location>
</feature>
<comment type="pathway">
    <text evidence="3">Sphingolipid metabolism.</text>
</comment>
<name>A0AA39V595_9LECA</name>
<dbReference type="Gene3D" id="3.90.1150.10">
    <property type="entry name" value="Aspartate Aminotransferase, domain 1"/>
    <property type="match status" value="1"/>
</dbReference>
<dbReference type="GO" id="GO:0030170">
    <property type="term" value="F:pyridoxal phosphate binding"/>
    <property type="evidence" value="ECO:0007669"/>
    <property type="project" value="InterPro"/>
</dbReference>
<protein>
    <recommendedName>
        <fullName evidence="5">serine C-palmitoyltransferase</fullName>
        <ecNumber evidence="5">2.3.1.50</ecNumber>
    </recommendedName>
</protein>
<comment type="cofactor">
    <cofactor evidence="1">
        <name>pyridoxal 5'-phosphate</name>
        <dbReference type="ChEBI" id="CHEBI:597326"/>
    </cofactor>
</comment>
<dbReference type="FunFam" id="3.40.640.10:FF:000059">
    <property type="entry name" value="Serine palmitoyl CoA transferase subunit LcbA"/>
    <property type="match status" value="1"/>
</dbReference>
<dbReference type="InterPro" id="IPR050087">
    <property type="entry name" value="AON_synthase_class-II"/>
</dbReference>
<dbReference type="GO" id="GO:0046513">
    <property type="term" value="P:ceramide biosynthetic process"/>
    <property type="evidence" value="ECO:0007669"/>
    <property type="project" value="TreeGrafter"/>
</dbReference>
<evidence type="ECO:0000313" key="13">
    <source>
        <dbReference type="EMBL" id="KAK0516883.1"/>
    </source>
</evidence>
<dbReference type="SUPFAM" id="SSF53383">
    <property type="entry name" value="PLP-dependent transferases"/>
    <property type="match status" value="1"/>
</dbReference>
<evidence type="ECO:0000256" key="7">
    <source>
        <dbReference type="ARBA" id="ARBA00022898"/>
    </source>
</evidence>
<accession>A0AA39V595</accession>
<keyword evidence="8" id="KW-0746">Sphingolipid metabolism</keyword>
<evidence type="ECO:0000256" key="10">
    <source>
        <dbReference type="ARBA" id="ARBA00023315"/>
    </source>
</evidence>
<keyword evidence="7" id="KW-0663">Pyridoxal phosphate</keyword>
<evidence type="ECO:0000313" key="14">
    <source>
        <dbReference type="Proteomes" id="UP001166286"/>
    </source>
</evidence>
<evidence type="ECO:0000256" key="5">
    <source>
        <dbReference type="ARBA" id="ARBA00013220"/>
    </source>
</evidence>
<keyword evidence="6" id="KW-0808">Transferase</keyword>
<dbReference type="EC" id="2.3.1.50" evidence="5"/>
<dbReference type="EMBL" id="JAFEKC020000001">
    <property type="protein sequence ID" value="KAK0516883.1"/>
    <property type="molecule type" value="Genomic_DNA"/>
</dbReference>
<comment type="caution">
    <text evidence="13">The sequence shown here is derived from an EMBL/GenBank/DDBJ whole genome shotgun (WGS) entry which is preliminary data.</text>
</comment>